<dbReference type="PANTHER" id="PTHR22842:SF3">
    <property type="entry name" value="WD REPEAT DOMAIN-CONTAINING PROTEIN 83"/>
    <property type="match status" value="1"/>
</dbReference>
<dbReference type="HOGENOM" id="CLU_010934_1_0_1"/>
<reference evidence="7" key="4">
    <citation type="submission" date="2015-06" db="UniProtKB">
        <authorList>
            <consortium name="EnsemblFungi"/>
        </authorList>
    </citation>
    <scope>IDENTIFICATION</scope>
</reference>
<feature type="compositionally biased region" description="Polar residues" evidence="4">
    <location>
        <begin position="1"/>
        <end position="25"/>
    </location>
</feature>
<comment type="subcellular location">
    <subcellularLocation>
        <location evidence="1">Cytoplasm</location>
    </subcellularLocation>
</comment>
<dbReference type="GO" id="GO:0005737">
    <property type="term" value="C:cytoplasm"/>
    <property type="evidence" value="ECO:0007669"/>
    <property type="project" value="UniProtKB-SubCell"/>
</dbReference>
<dbReference type="InterPro" id="IPR051980">
    <property type="entry name" value="WD_repeat_MORG1"/>
</dbReference>
<dbReference type="Proteomes" id="UP000017200">
    <property type="component" value="Unassembled WGS sequence"/>
</dbReference>
<dbReference type="InParanoid" id="U5GZG3"/>
<dbReference type="AlphaFoldDB" id="U5GZG3"/>
<dbReference type="OMA" id="WDRRQPN"/>
<feature type="domain" description="Transcription factor spt8 beta-propeller" evidence="5">
    <location>
        <begin position="591"/>
        <end position="760"/>
    </location>
</feature>
<dbReference type="Pfam" id="PF23798">
    <property type="entry name" value="Beta-prop_SPT8"/>
    <property type="match status" value="2"/>
</dbReference>
<accession>U5GZG3</accession>
<name>U5GZG3_USTV1</name>
<dbReference type="Gene3D" id="2.130.10.10">
    <property type="entry name" value="YVTN repeat-like/Quinoprotein amine dehydrogenase"/>
    <property type="match status" value="2"/>
</dbReference>
<reference evidence="6" key="2">
    <citation type="submission" date="2010-11" db="EMBL/GenBank/DDBJ databases">
        <authorList>
            <consortium name="The Broad Institute Genome Sequencing Platform"/>
            <person name="Earl A."/>
            <person name="Ward D."/>
            <person name="Feldgarden M."/>
            <person name="Gevers D."/>
            <person name="Butler R."/>
            <person name="Young S.K."/>
            <person name="Zeng Q."/>
            <person name="Gargeya S."/>
            <person name="Fitzgerald M."/>
            <person name="Haas B."/>
            <person name="Abouelleil A."/>
            <person name="Alvarado L."/>
            <person name="Arachchi H.M."/>
            <person name="Berlin A."/>
            <person name="Brown A."/>
            <person name="Chapman S.B."/>
            <person name="Chen Z."/>
            <person name="Dunbar C."/>
            <person name="Freedman E."/>
            <person name="Gearin G."/>
            <person name="Gellesch M."/>
            <person name="Goldberg J."/>
            <person name="Griggs A."/>
            <person name="Gujja S."/>
            <person name="Heilman E."/>
            <person name="Heiman D."/>
            <person name="Howarth C."/>
            <person name="Larson L."/>
            <person name="Lui A."/>
            <person name="MacDonald P.J.P."/>
            <person name="Mehta T."/>
            <person name="Montmayeur A."/>
            <person name="Murphy C."/>
            <person name="Neiman D."/>
            <person name="Pearson M."/>
            <person name="Priest M."/>
            <person name="Roberts A."/>
            <person name="Saif S."/>
            <person name="Shea T."/>
            <person name="Shenoy N."/>
            <person name="Sisk P."/>
            <person name="Stolte C."/>
            <person name="Sykes S."/>
            <person name="White J."/>
            <person name="Yandava C."/>
            <person name="Wortman J."/>
            <person name="Nusbaum C."/>
            <person name="Birren B."/>
        </authorList>
    </citation>
    <scope>NUCLEOTIDE SEQUENCE</scope>
    <source>
        <strain evidence="6">P1A1 Lamole</strain>
    </source>
</reference>
<evidence type="ECO:0000256" key="4">
    <source>
        <dbReference type="SAM" id="MobiDB-lite"/>
    </source>
</evidence>
<evidence type="ECO:0000259" key="5">
    <source>
        <dbReference type="Pfam" id="PF23798"/>
    </source>
</evidence>
<dbReference type="EMBL" id="AEIJ01000048">
    <property type="status" value="NOT_ANNOTATED_CDS"/>
    <property type="molecule type" value="Genomic_DNA"/>
</dbReference>
<dbReference type="SMART" id="SM00320">
    <property type="entry name" value="WD40"/>
    <property type="match status" value="5"/>
</dbReference>
<dbReference type="InterPro" id="IPR036322">
    <property type="entry name" value="WD40_repeat_dom_sf"/>
</dbReference>
<feature type="compositionally biased region" description="Low complexity" evidence="4">
    <location>
        <begin position="250"/>
        <end position="259"/>
    </location>
</feature>
<evidence type="ECO:0000256" key="3">
    <source>
        <dbReference type="ARBA" id="ARBA00038145"/>
    </source>
</evidence>
<dbReference type="InterPro" id="IPR001680">
    <property type="entry name" value="WD40_rpt"/>
</dbReference>
<dbReference type="GO" id="GO:0000398">
    <property type="term" value="P:mRNA splicing, via spliceosome"/>
    <property type="evidence" value="ECO:0007669"/>
    <property type="project" value="TreeGrafter"/>
</dbReference>
<proteinExistence type="inferred from homology"/>
<keyword evidence="2" id="KW-0963">Cytoplasm</keyword>
<organism evidence="6">
    <name type="scientific">Microbotryum lychnidis-dioicae (strain p1A1 Lamole / MvSl-1064)</name>
    <name type="common">Anther smut fungus</name>
    <dbReference type="NCBI Taxonomy" id="683840"/>
    <lineage>
        <taxon>Eukaryota</taxon>
        <taxon>Fungi</taxon>
        <taxon>Dikarya</taxon>
        <taxon>Basidiomycota</taxon>
        <taxon>Pucciniomycotina</taxon>
        <taxon>Microbotryomycetes</taxon>
        <taxon>Microbotryales</taxon>
        <taxon>Microbotryaceae</taxon>
        <taxon>Microbotryum</taxon>
    </lineage>
</organism>
<evidence type="ECO:0000313" key="6">
    <source>
        <dbReference type="EMBL" id="KDE09245.1"/>
    </source>
</evidence>
<feature type="region of interest" description="Disordered" evidence="4">
    <location>
        <begin position="1"/>
        <end position="103"/>
    </location>
</feature>
<feature type="compositionally biased region" description="Basic and acidic residues" evidence="4">
    <location>
        <begin position="498"/>
        <end position="508"/>
    </location>
</feature>
<reference evidence="8" key="1">
    <citation type="submission" date="2010-11" db="EMBL/GenBank/DDBJ databases">
        <title>The genome sequence of Microbotryum violaceum strain p1A1 Lamole.</title>
        <authorList>
            <person name="Cuomo C."/>
            <person name="Perlin M."/>
            <person name="Young S.K."/>
            <person name="Zeng Q."/>
            <person name="Gargeya S."/>
            <person name="Alvarado L."/>
            <person name="Berlin A."/>
            <person name="Chapman S.B."/>
            <person name="Chen Z."/>
            <person name="Freedman E."/>
            <person name="Gellesch M."/>
            <person name="Goldberg J."/>
            <person name="Griggs A."/>
            <person name="Gujja S."/>
            <person name="Heilman E."/>
            <person name="Heiman D."/>
            <person name="Howarth C."/>
            <person name="Mehta T."/>
            <person name="Neiman D."/>
            <person name="Pearson M."/>
            <person name="Roberts A."/>
            <person name="Saif S."/>
            <person name="Shea T."/>
            <person name="Shenoy N."/>
            <person name="Sisk P."/>
            <person name="Stolte C."/>
            <person name="Sykes S."/>
            <person name="White J."/>
            <person name="Yandava C."/>
            <person name="Haas B."/>
            <person name="Nusbaum C."/>
            <person name="Birren B."/>
        </authorList>
    </citation>
    <scope>NUCLEOTIDE SEQUENCE [LARGE SCALE GENOMIC DNA]</scope>
    <source>
        <strain evidence="8">p1A1 Lamole</strain>
    </source>
</reference>
<evidence type="ECO:0000313" key="7">
    <source>
        <dbReference type="EnsemblFungi" id="MVLG_00565T0"/>
    </source>
</evidence>
<evidence type="ECO:0000256" key="1">
    <source>
        <dbReference type="ARBA" id="ARBA00004496"/>
    </source>
</evidence>
<dbReference type="EMBL" id="GL541645">
    <property type="protein sequence ID" value="KDE09245.1"/>
    <property type="molecule type" value="Genomic_DNA"/>
</dbReference>
<dbReference type="FunCoup" id="U5GZG3">
    <property type="interactions" value="42"/>
</dbReference>
<comment type="similarity">
    <text evidence="3">Belongs to the WD repeat MORG1 family.</text>
</comment>
<feature type="compositionally biased region" description="Basic and acidic residues" evidence="4">
    <location>
        <begin position="30"/>
        <end position="42"/>
    </location>
</feature>
<dbReference type="Pfam" id="PF00400">
    <property type="entry name" value="WD40"/>
    <property type="match status" value="1"/>
</dbReference>
<dbReference type="EMBL" id="AEIJ01000047">
    <property type="status" value="NOT_ANNOTATED_CDS"/>
    <property type="molecule type" value="Genomic_DNA"/>
</dbReference>
<feature type="domain" description="Transcription factor spt8 beta-propeller" evidence="5">
    <location>
        <begin position="308"/>
        <end position="472"/>
    </location>
</feature>
<evidence type="ECO:0000256" key="2">
    <source>
        <dbReference type="ARBA" id="ARBA00022490"/>
    </source>
</evidence>
<dbReference type="EnsemblFungi" id="MVLG_00565T0">
    <property type="protein sequence ID" value="MVLG_00565T0"/>
    <property type="gene ID" value="MVLG_00565"/>
</dbReference>
<feature type="compositionally biased region" description="Pro residues" evidence="4">
    <location>
        <begin position="83"/>
        <end position="96"/>
    </location>
</feature>
<dbReference type="OrthoDB" id="10260946at2759"/>
<evidence type="ECO:0000313" key="8">
    <source>
        <dbReference type="Proteomes" id="UP000017200"/>
    </source>
</evidence>
<feature type="region of interest" description="Disordered" evidence="4">
    <location>
        <begin position="250"/>
        <end position="284"/>
    </location>
</feature>
<keyword evidence="8" id="KW-1185">Reference proteome</keyword>
<feature type="region of interest" description="Disordered" evidence="4">
    <location>
        <begin position="529"/>
        <end position="562"/>
    </location>
</feature>
<sequence length="762" mass="81451">MAVDTTPQNGSNLSTPINVNNTTEVAEQVDGDKPVLPLDDKPTTSAGPEGSAPIDVDSEHVKMGSGANEKGGEGIAPTVIAPTPTPPPPPPPPREPTPIDLGAPNSAYLEQIHKRRRHYTAPSTSDNQSYAIESLLYVPHSTPIHAFSSSLDCSHLYTGSADGYIRRYSLPASLNPSESAHLGPNYTSSSSVSSPAHASSSVLHTTLGVELGSSVDGMGVAFGAAHTPLLNTMGRYPVLRGYWENEAPPSLSSSSSSSIAPPPVPPNPSTSSAPDPASPPNWIQDRLWSSRTQGGQSRQIEFGPKSKAWNKSSVVYSLQVNKEDLWGLSGTAFGTINLFTIRHDQGQIRHVFPSSTSSTTLGHSPSSPISVLNLTQDERRLWSGGWDGQVLEWDMDLGKAVRRFGQGHDAQVSSVQARPVETGGGRGGGDGDEDEDEDEGAMEVDDSEEEEEEKQRKKRKTGNGDQRKTNGNGNGTKETPTTDGEEEEEDRASTTTQAKEEATAKKDDVDAEGDLDADGEDFDEEALLGVSSNANTTSATNPSSSSSTKITIPIKPKSTGSSLLVPKLKKTTSIPIWGTQPDASSSMRGKKSDDVFMSTSLDGQVLIWDTRVKDANVVRLPSSGRYGMWCASATWSPDGNQIYVGRHDPLVDIYDLRQCSPRSPTLQTLRLPLASGPVTAIKALGTSGRKLITASFDNVRMWDLGEEGGEGKVKSRLVLGHYGGVVSNLWIDPLERYMITTSGNRGWDGTSTNLMIVHEIKS</sequence>
<gene>
    <name evidence="6" type="ORF">MVLG_00565</name>
</gene>
<feature type="compositionally biased region" description="Acidic residues" evidence="4">
    <location>
        <begin position="430"/>
        <end position="452"/>
    </location>
</feature>
<dbReference type="STRING" id="683840.U5GZG3"/>
<dbReference type="InterPro" id="IPR015943">
    <property type="entry name" value="WD40/YVTN_repeat-like_dom_sf"/>
</dbReference>
<feature type="region of interest" description="Disordered" evidence="4">
    <location>
        <begin position="408"/>
        <end position="517"/>
    </location>
</feature>
<dbReference type="PANTHER" id="PTHR22842">
    <property type="entry name" value="WD40 REPEAT PROTEIN"/>
    <property type="match status" value="1"/>
</dbReference>
<reference evidence="6 8" key="3">
    <citation type="journal article" date="2015" name="BMC Genomics">
        <title>Sex and parasites: genomic and transcriptomic analysis of Microbotryum lychnidis-dioicae, the biotrophic and plant-castrating anther smut fungus.</title>
        <authorList>
            <person name="Perlin M.H."/>
            <person name="Amselem J."/>
            <person name="Fontanillas E."/>
            <person name="Toh S.S."/>
            <person name="Chen Z."/>
            <person name="Goldberg J."/>
            <person name="Duplessis S."/>
            <person name="Henrissat B."/>
            <person name="Young S."/>
            <person name="Zeng Q."/>
            <person name="Aguileta G."/>
            <person name="Petit E."/>
            <person name="Badouin H."/>
            <person name="Andrews J."/>
            <person name="Razeeq D."/>
            <person name="Gabaldon T."/>
            <person name="Quesneville H."/>
            <person name="Giraud T."/>
            <person name="Hood M.E."/>
            <person name="Schultz D.J."/>
            <person name="Cuomo C.A."/>
        </authorList>
    </citation>
    <scope>NUCLEOTIDE SEQUENCE [LARGE SCALE GENOMIC DNA]</scope>
    <source>
        <strain evidence="6">P1A1 Lamole</strain>
        <strain evidence="8">p1A1 Lamole</strain>
    </source>
</reference>
<protein>
    <recommendedName>
        <fullName evidence="5">Transcription factor spt8 beta-propeller domain-containing protein</fullName>
    </recommendedName>
</protein>
<dbReference type="SUPFAM" id="SSF50978">
    <property type="entry name" value="WD40 repeat-like"/>
    <property type="match status" value="1"/>
</dbReference>
<dbReference type="GO" id="GO:0071013">
    <property type="term" value="C:catalytic step 2 spliceosome"/>
    <property type="evidence" value="ECO:0007669"/>
    <property type="project" value="TreeGrafter"/>
</dbReference>
<dbReference type="InterPro" id="IPR057544">
    <property type="entry name" value="Beta-prop_SPT8"/>
</dbReference>
<feature type="compositionally biased region" description="Low complexity" evidence="4">
    <location>
        <begin position="529"/>
        <end position="559"/>
    </location>
</feature>